<evidence type="ECO:0000256" key="1">
    <source>
        <dbReference type="SAM" id="MobiDB-lite"/>
    </source>
</evidence>
<organism evidence="2">
    <name type="scientific">Spodoptera frugiperda</name>
    <name type="common">Fall armyworm</name>
    <dbReference type="NCBI Taxonomy" id="7108"/>
    <lineage>
        <taxon>Eukaryota</taxon>
        <taxon>Metazoa</taxon>
        <taxon>Ecdysozoa</taxon>
        <taxon>Arthropoda</taxon>
        <taxon>Hexapoda</taxon>
        <taxon>Insecta</taxon>
        <taxon>Pterygota</taxon>
        <taxon>Neoptera</taxon>
        <taxon>Endopterygota</taxon>
        <taxon>Lepidoptera</taxon>
        <taxon>Glossata</taxon>
        <taxon>Ditrysia</taxon>
        <taxon>Noctuoidea</taxon>
        <taxon>Noctuidae</taxon>
        <taxon>Amphipyrinae</taxon>
        <taxon>Spodoptera</taxon>
    </lineage>
</organism>
<accession>A0A2H1WXR9</accession>
<proteinExistence type="predicted"/>
<gene>
    <name evidence="2" type="ORF">SFRICE_015318</name>
</gene>
<protein>
    <submittedName>
        <fullName evidence="2">SFRICE_015318</fullName>
    </submittedName>
</protein>
<evidence type="ECO:0000313" key="2">
    <source>
        <dbReference type="EMBL" id="SOQ57859.1"/>
    </source>
</evidence>
<sequence length="149" mass="16505">MASNDSFFNFLDCAANNTPAMFYNRLALIWLNTARRTTRNFNNSTDLSSERRALGPGCEKRKSYPMSSPALGETRGSVRLLLTKNHPVPTPAFRAEAPVSPLGSPQLWKGVAALWEVAAGLSQIKIETEPPFLGSRSLTNKHITGYWHK</sequence>
<name>A0A2H1WXR9_SPOFR</name>
<reference evidence="2" key="1">
    <citation type="submission" date="2016-07" db="EMBL/GenBank/DDBJ databases">
        <authorList>
            <person name="Bretaudeau A."/>
        </authorList>
    </citation>
    <scope>NUCLEOTIDE SEQUENCE</scope>
    <source>
        <strain evidence="2">Rice</strain>
        <tissue evidence="2">Whole body</tissue>
    </source>
</reference>
<feature type="region of interest" description="Disordered" evidence="1">
    <location>
        <begin position="42"/>
        <end position="72"/>
    </location>
</feature>
<dbReference type="EMBL" id="ODYU01011870">
    <property type="protein sequence ID" value="SOQ57859.1"/>
    <property type="molecule type" value="Genomic_DNA"/>
</dbReference>
<feature type="compositionally biased region" description="Basic and acidic residues" evidence="1">
    <location>
        <begin position="48"/>
        <end position="62"/>
    </location>
</feature>
<dbReference type="AlphaFoldDB" id="A0A2H1WXR9"/>